<dbReference type="Proteomes" id="UP000070092">
    <property type="component" value="Unassembled WGS sequence"/>
</dbReference>
<feature type="domain" description="AMP-dependent synthetase/ligase" evidence="6">
    <location>
        <begin position="44"/>
        <end position="446"/>
    </location>
</feature>
<proteinExistence type="inferred from homology"/>
<gene>
    <name evidence="7" type="ORF">HMPREF3196_01715</name>
</gene>
<evidence type="ECO:0000256" key="1">
    <source>
        <dbReference type="ARBA" id="ARBA00006432"/>
    </source>
</evidence>
<comment type="caution">
    <text evidence="7">The sequence shown here is derived from an EMBL/GenBank/DDBJ whole genome shotgun (WGS) entry which is preliminary data.</text>
</comment>
<dbReference type="Pfam" id="PF00501">
    <property type="entry name" value="AMP-binding"/>
    <property type="match status" value="1"/>
</dbReference>
<reference evidence="7 8" key="1">
    <citation type="submission" date="2016-01" db="EMBL/GenBank/DDBJ databases">
        <authorList>
            <person name="Oliw E.H."/>
        </authorList>
    </citation>
    <scope>NUCLEOTIDE SEQUENCE [LARGE SCALE GENOMIC DNA]</scope>
    <source>
        <strain evidence="7 8">MJR8628B</strain>
    </source>
</reference>
<evidence type="ECO:0000259" key="6">
    <source>
        <dbReference type="Pfam" id="PF00501"/>
    </source>
</evidence>
<dbReference type="SUPFAM" id="SSF56801">
    <property type="entry name" value="Acetyl-CoA synthetase-like"/>
    <property type="match status" value="1"/>
</dbReference>
<sequence>MQMPPVRRNDRPTVEGSAEMLKEYTQPVAKPIDGDKNVFSVLVERAERKPNEPLVSYKDGTGSWRSFTAAEFRDKVIALAKGLIARGVMPGDAVSIISSTSWQWAALDMAIMSIGSLTVPVYETNSPAQVATIFNDSQVTMAFAENDAQRDKIESVRSRCSTLKDVYVIDFGALNTLEEYGRGVSDEEFWERERLVKGDDLATIVYTSGSTGMPKGIELSHGNFVYVTYAGTQSMPDIAYGRDRRLLLFLPLAHAFARYMVLYCFAGDVELGLSNNLKTILSDFGEFKPSFILAVPRIFEKVYNAASQKAGAGMKGRIFAKAAATAREWSHAQQEGNGFSASLRMRHAMYDRLIYRTIMGVFGGHCEYAVSGGAPLDGAIAHFFNGVGLPLLEGYGMTETCAPAMVNPTKGYRIGTVGLPLQGVSVGLGEDGELCIKSRAVCVGYHNHPEITQSQIVDGWLHTGDLGDIDDDGFVTITGRKKDLIITAGGKNVSPGILEASVMTSPVVDQCVVIGDRKPFIAAIVSLDLDETNAWLAAQGVEQVSDLAEAVRNPIVYAEVERAVNAANDLVSRAESIRKFEIVPEPFTEENGLLTASMKARRQAVIDHFGELIDTRIYAPKGR</sequence>
<dbReference type="AlphaFoldDB" id="A0A133KLM7"/>
<dbReference type="GO" id="GO:0004467">
    <property type="term" value="F:long-chain fatty acid-CoA ligase activity"/>
    <property type="evidence" value="ECO:0007669"/>
    <property type="project" value="TreeGrafter"/>
</dbReference>
<dbReference type="EMBL" id="LRPO01000045">
    <property type="protein sequence ID" value="KWZ80386.1"/>
    <property type="molecule type" value="Genomic_DNA"/>
</dbReference>
<dbReference type="CDD" id="cd05907">
    <property type="entry name" value="VL_LC_FACS_like"/>
    <property type="match status" value="1"/>
</dbReference>
<evidence type="ECO:0000256" key="5">
    <source>
        <dbReference type="ARBA" id="ARBA00032875"/>
    </source>
</evidence>
<dbReference type="PROSITE" id="PS00455">
    <property type="entry name" value="AMP_BINDING"/>
    <property type="match status" value="1"/>
</dbReference>
<dbReference type="PANTHER" id="PTHR43272">
    <property type="entry name" value="LONG-CHAIN-FATTY-ACID--COA LIGASE"/>
    <property type="match status" value="1"/>
</dbReference>
<dbReference type="InterPro" id="IPR020845">
    <property type="entry name" value="AMP-binding_CS"/>
</dbReference>
<dbReference type="PATRIC" id="fig|1681.53.peg.1680"/>
<accession>A0A133KLM7</accession>
<dbReference type="InterPro" id="IPR000873">
    <property type="entry name" value="AMP-dep_synth/lig_dom"/>
</dbReference>
<organism evidence="7 8">
    <name type="scientific">Bifidobacterium bifidum</name>
    <dbReference type="NCBI Taxonomy" id="1681"/>
    <lineage>
        <taxon>Bacteria</taxon>
        <taxon>Bacillati</taxon>
        <taxon>Actinomycetota</taxon>
        <taxon>Actinomycetes</taxon>
        <taxon>Bifidobacteriales</taxon>
        <taxon>Bifidobacteriaceae</taxon>
        <taxon>Bifidobacterium</taxon>
    </lineage>
</organism>
<comment type="similarity">
    <text evidence="1">Belongs to the ATP-dependent AMP-binding enzyme family.</text>
</comment>
<keyword evidence="2" id="KW-0436">Ligase</keyword>
<evidence type="ECO:0000256" key="3">
    <source>
        <dbReference type="ARBA" id="ARBA00022832"/>
    </source>
</evidence>
<keyword evidence="3" id="KW-0276">Fatty acid metabolism</keyword>
<dbReference type="Pfam" id="PF23562">
    <property type="entry name" value="AMP-binding_C_3"/>
    <property type="match status" value="1"/>
</dbReference>
<evidence type="ECO:0000256" key="4">
    <source>
        <dbReference type="ARBA" id="ARBA00023098"/>
    </source>
</evidence>
<dbReference type="PANTHER" id="PTHR43272:SF32">
    <property type="entry name" value="AMP-DEPENDENT SYNTHETASE_LIGASE DOMAIN-CONTAINING PROTEIN"/>
    <property type="match status" value="1"/>
</dbReference>
<name>A0A133KLM7_BIFBI</name>
<protein>
    <recommendedName>
        <fullName evidence="5">Acyl-CoA synthetase</fullName>
    </recommendedName>
</protein>
<dbReference type="InterPro" id="IPR042099">
    <property type="entry name" value="ANL_N_sf"/>
</dbReference>
<evidence type="ECO:0000256" key="2">
    <source>
        <dbReference type="ARBA" id="ARBA00022598"/>
    </source>
</evidence>
<evidence type="ECO:0000313" key="7">
    <source>
        <dbReference type="EMBL" id="KWZ80386.1"/>
    </source>
</evidence>
<dbReference type="GO" id="GO:0016020">
    <property type="term" value="C:membrane"/>
    <property type="evidence" value="ECO:0007669"/>
    <property type="project" value="TreeGrafter"/>
</dbReference>
<evidence type="ECO:0000313" key="8">
    <source>
        <dbReference type="Proteomes" id="UP000070092"/>
    </source>
</evidence>
<dbReference type="Gene3D" id="3.40.50.12780">
    <property type="entry name" value="N-terminal domain of ligase-like"/>
    <property type="match status" value="1"/>
</dbReference>
<keyword evidence="4" id="KW-0443">Lipid metabolism</keyword>